<dbReference type="EMBL" id="JAGINU010000001">
    <property type="protein sequence ID" value="MBP2366875.1"/>
    <property type="molecule type" value="Genomic_DNA"/>
</dbReference>
<name>A0ABS4VSG6_9PSEU</name>
<sequence length="63" mass="6929">MQRAHIDEAGLDHGLSFARLELTPERKAAMRPALDLLVGLMDSLDTVDVGEIPPAAAFDPRWM</sequence>
<reference evidence="1 2" key="1">
    <citation type="submission" date="2021-03" db="EMBL/GenBank/DDBJ databases">
        <title>Sequencing the genomes of 1000 actinobacteria strains.</title>
        <authorList>
            <person name="Klenk H.-P."/>
        </authorList>
    </citation>
    <scope>NUCLEOTIDE SEQUENCE [LARGE SCALE GENOMIC DNA]</scope>
    <source>
        <strain evidence="1 2">DSM 45256</strain>
    </source>
</reference>
<keyword evidence="2" id="KW-1185">Reference proteome</keyword>
<accession>A0ABS4VSG6</accession>
<gene>
    <name evidence="1" type="ORF">JOF36_002571</name>
</gene>
<dbReference type="SUPFAM" id="SSF141000">
    <property type="entry name" value="Glu-tRNAGln amidotransferase C subunit"/>
    <property type="match status" value="1"/>
</dbReference>
<comment type="caution">
    <text evidence="1">The sequence shown here is derived from an EMBL/GenBank/DDBJ whole genome shotgun (WGS) entry which is preliminary data.</text>
</comment>
<dbReference type="InterPro" id="IPR036113">
    <property type="entry name" value="Asp/Glu-ADT_sf_sub_c"/>
</dbReference>
<dbReference type="RefSeq" id="WP_210026971.1">
    <property type="nucleotide sequence ID" value="NZ_JAGINU010000001.1"/>
</dbReference>
<organism evidence="1 2">
    <name type="scientific">Pseudonocardia parietis</name>
    <dbReference type="NCBI Taxonomy" id="570936"/>
    <lineage>
        <taxon>Bacteria</taxon>
        <taxon>Bacillati</taxon>
        <taxon>Actinomycetota</taxon>
        <taxon>Actinomycetes</taxon>
        <taxon>Pseudonocardiales</taxon>
        <taxon>Pseudonocardiaceae</taxon>
        <taxon>Pseudonocardia</taxon>
    </lineage>
</organism>
<dbReference type="Proteomes" id="UP001519295">
    <property type="component" value="Unassembled WGS sequence"/>
</dbReference>
<proteinExistence type="predicted"/>
<protein>
    <submittedName>
        <fullName evidence="1">Asp-tRNA(Asn)/Glu-tRNA(Gln) amidotransferase C subunit</fullName>
    </submittedName>
</protein>
<evidence type="ECO:0000313" key="1">
    <source>
        <dbReference type="EMBL" id="MBP2366875.1"/>
    </source>
</evidence>
<evidence type="ECO:0000313" key="2">
    <source>
        <dbReference type="Proteomes" id="UP001519295"/>
    </source>
</evidence>